<comment type="caution">
    <text evidence="2">The sequence shown here is derived from an EMBL/GenBank/DDBJ whole genome shotgun (WGS) entry which is preliminary data.</text>
</comment>
<sequence length="643" mass="73310">MDQLECSQQIRYPNHLQAFPGEQPNLSNVTRHPTVGTKLILVCIIYNKMQDNITYLFIIDRLLNSQTLSSSAMEKNSVVSALLNYVKGEQRELDLLIRRLQLTECKDKYAADVLLQMKDSVSLLNPDCFSVVVQELLKVSWFNRSAEVVKLYHSFIVNLVSAHSTYTEAVLTSMVALFMPKKGVVAAVEGTSQEQTDEDRQKNYEAAMIHVHNTIASVLKAVPSAGHMLSSIIHDKFPYIFHKDASVVEMYIQNILYVTKYCPPIRSQILSLVIVKMINLDTRASRELIEEANETDSEDEELFDLEADATPKEHVDESRNKLTEADRLDTIMCVMFNYIDSVCRNPDSSLNWEATKKLYLELLSLFEKKILPTDECCHTQYLLFYICSLKPSLADGFMDYLWKKVKNPNEDKIYRIYAISYLASFVVRASYVSVRSAADAITLFCEWIHRYISTASHNSMHNDIAHHGTFYSVVQAVFYILAFRQKEFLEMGKANAFFLSLNLQTIVTCRLNPLRVCQPVITRTFASFVRKHQLAFCDAIIERNNRLTVPIAEEVSGPPHLESYFPFDPYLLIRSSVKVADLYRVFDGTAIIDIELNKEQDEDDFVQEDNSMVVDNDFGKSPAEAAFLGSISPGFNAPIHSLR</sequence>
<protein>
    <submittedName>
        <fullName evidence="2">RRN3</fullName>
    </submittedName>
</protein>
<keyword evidence="3" id="KW-1185">Reference proteome</keyword>
<name>A0A7J7JWC9_BUGNE</name>
<dbReference type="Pfam" id="PF05327">
    <property type="entry name" value="RRN3"/>
    <property type="match status" value="1"/>
</dbReference>
<dbReference type="GO" id="GO:0006361">
    <property type="term" value="P:transcription initiation at RNA polymerase I promoter"/>
    <property type="evidence" value="ECO:0007669"/>
    <property type="project" value="InterPro"/>
</dbReference>
<dbReference type="OrthoDB" id="26970at2759"/>
<dbReference type="EMBL" id="VXIV02001797">
    <property type="protein sequence ID" value="KAF6029676.1"/>
    <property type="molecule type" value="Genomic_DNA"/>
</dbReference>
<evidence type="ECO:0000256" key="1">
    <source>
        <dbReference type="ARBA" id="ARBA00010098"/>
    </source>
</evidence>
<dbReference type="GO" id="GO:0001181">
    <property type="term" value="F:RNA polymerase I general transcription initiation factor activity"/>
    <property type="evidence" value="ECO:0007669"/>
    <property type="project" value="InterPro"/>
</dbReference>
<dbReference type="Proteomes" id="UP000593567">
    <property type="component" value="Unassembled WGS sequence"/>
</dbReference>
<accession>A0A7J7JWC9</accession>
<dbReference type="PANTHER" id="PTHR12790:SF0">
    <property type="entry name" value="RNA POLYMERASE I-SPECIFIC TRANSCRIPTION INITIATION FACTOR RRN3-RELATED"/>
    <property type="match status" value="1"/>
</dbReference>
<dbReference type="GO" id="GO:0001042">
    <property type="term" value="F:RNA polymerase I core binding"/>
    <property type="evidence" value="ECO:0007669"/>
    <property type="project" value="TreeGrafter"/>
</dbReference>
<evidence type="ECO:0000313" key="3">
    <source>
        <dbReference type="Proteomes" id="UP000593567"/>
    </source>
</evidence>
<proteinExistence type="inferred from homology"/>
<gene>
    <name evidence="2" type="ORF">EB796_012007</name>
</gene>
<dbReference type="AlphaFoldDB" id="A0A7J7JWC9"/>
<reference evidence="2" key="1">
    <citation type="submission" date="2020-06" db="EMBL/GenBank/DDBJ databases">
        <title>Draft genome of Bugula neritina, a colonial animal packing powerful symbionts and potential medicines.</title>
        <authorList>
            <person name="Rayko M."/>
        </authorList>
    </citation>
    <scope>NUCLEOTIDE SEQUENCE [LARGE SCALE GENOMIC DNA]</scope>
    <source>
        <strain evidence="2">Kwan_BN1</strain>
    </source>
</reference>
<dbReference type="PANTHER" id="PTHR12790">
    <property type="entry name" value="TRANSCRIPTION INITIATION FACTOR IA RRN3"/>
    <property type="match status" value="1"/>
</dbReference>
<comment type="similarity">
    <text evidence="1">Belongs to the RRN3 family.</text>
</comment>
<dbReference type="InterPro" id="IPR007991">
    <property type="entry name" value="RNA_pol_I_trans_ini_fac_RRN3"/>
</dbReference>
<dbReference type="GO" id="GO:0005634">
    <property type="term" value="C:nucleus"/>
    <property type="evidence" value="ECO:0007669"/>
    <property type="project" value="TreeGrafter"/>
</dbReference>
<organism evidence="2 3">
    <name type="scientific">Bugula neritina</name>
    <name type="common">Brown bryozoan</name>
    <name type="synonym">Sertularia neritina</name>
    <dbReference type="NCBI Taxonomy" id="10212"/>
    <lineage>
        <taxon>Eukaryota</taxon>
        <taxon>Metazoa</taxon>
        <taxon>Spiralia</taxon>
        <taxon>Lophotrochozoa</taxon>
        <taxon>Bryozoa</taxon>
        <taxon>Gymnolaemata</taxon>
        <taxon>Cheilostomatida</taxon>
        <taxon>Flustrina</taxon>
        <taxon>Buguloidea</taxon>
        <taxon>Bugulidae</taxon>
        <taxon>Bugula</taxon>
    </lineage>
</organism>
<evidence type="ECO:0000313" key="2">
    <source>
        <dbReference type="EMBL" id="KAF6029676.1"/>
    </source>
</evidence>